<reference evidence="14" key="1">
    <citation type="submission" date="2025-08" db="UniProtKB">
        <authorList>
            <consortium name="Ensembl"/>
        </authorList>
    </citation>
    <scope>IDENTIFICATION</scope>
</reference>
<keyword evidence="15" id="KW-1185">Reference proteome</keyword>
<dbReference type="GO" id="GO:0046872">
    <property type="term" value="F:metal ion binding"/>
    <property type="evidence" value="ECO:0007669"/>
    <property type="project" value="UniProtKB-KW"/>
</dbReference>
<dbReference type="GO" id="GO:0140358">
    <property type="term" value="F:P-type transmembrane transporter activity"/>
    <property type="evidence" value="ECO:0007669"/>
    <property type="project" value="InterPro"/>
</dbReference>
<keyword evidence="4" id="KW-0479">Metal-binding</keyword>
<dbReference type="Gene3D" id="3.40.50.1000">
    <property type="entry name" value="HAD superfamily/HAD-like"/>
    <property type="match status" value="1"/>
</dbReference>
<evidence type="ECO:0000256" key="1">
    <source>
        <dbReference type="ARBA" id="ARBA00004141"/>
    </source>
</evidence>
<comment type="similarity">
    <text evidence="2">Belongs to the cation transport ATPase (P-type) (TC 3.A.3) family. Type V subfamily.</text>
</comment>
<feature type="transmembrane region" description="Helical" evidence="11">
    <location>
        <begin position="292"/>
        <end position="317"/>
    </location>
</feature>
<reference evidence="14" key="2">
    <citation type="submission" date="2025-09" db="UniProtKB">
        <authorList>
            <consortium name="Ensembl"/>
        </authorList>
    </citation>
    <scope>IDENTIFICATION</scope>
</reference>
<comment type="subcellular location">
    <subcellularLocation>
        <location evidence="1">Membrane</location>
        <topology evidence="1">Multi-pass membrane protein</topology>
    </subcellularLocation>
</comment>
<dbReference type="OMA" id="MPEWGYL"/>
<dbReference type="Proteomes" id="UP000694388">
    <property type="component" value="Unplaced"/>
</dbReference>
<dbReference type="InterPro" id="IPR023298">
    <property type="entry name" value="ATPase_P-typ_TM_dom_sf"/>
</dbReference>
<evidence type="ECO:0000256" key="4">
    <source>
        <dbReference type="ARBA" id="ARBA00022723"/>
    </source>
</evidence>
<keyword evidence="9 11" id="KW-1133">Transmembrane helix</keyword>
<evidence type="ECO:0000313" key="14">
    <source>
        <dbReference type="Ensembl" id="ENSEBUP00000018794.1"/>
    </source>
</evidence>
<feature type="domain" description="P5B-type ATPase N-terminal" evidence="13">
    <location>
        <begin position="17"/>
        <end position="70"/>
    </location>
</feature>
<dbReference type="Gene3D" id="3.40.1110.10">
    <property type="entry name" value="Calcium-transporting ATPase, cytoplasmic domain N"/>
    <property type="match status" value="1"/>
</dbReference>
<dbReference type="PRINTS" id="PR00119">
    <property type="entry name" value="CATATPASE"/>
</dbReference>
<dbReference type="Ensembl" id="ENSEBUT00000019370.1">
    <property type="protein sequence ID" value="ENSEBUP00000018794.1"/>
    <property type="gene ID" value="ENSEBUG00000011707.1"/>
</dbReference>
<keyword evidence="8" id="KW-1278">Translocase</keyword>
<protein>
    <submittedName>
        <fullName evidence="14">ATPase 13A3</fullName>
    </submittedName>
</protein>
<feature type="domain" description="P-type ATPase A" evidence="12">
    <location>
        <begin position="156"/>
        <end position="278"/>
    </location>
</feature>
<dbReference type="GO" id="GO:0016887">
    <property type="term" value="F:ATP hydrolysis activity"/>
    <property type="evidence" value="ECO:0007669"/>
    <property type="project" value="InterPro"/>
</dbReference>
<dbReference type="PANTHER" id="PTHR45630">
    <property type="entry name" value="CATION-TRANSPORTING ATPASE-RELATED"/>
    <property type="match status" value="1"/>
</dbReference>
<feature type="transmembrane region" description="Helical" evidence="11">
    <location>
        <begin position="25"/>
        <end position="49"/>
    </location>
</feature>
<feature type="transmembrane region" description="Helical" evidence="11">
    <location>
        <begin position="782"/>
        <end position="802"/>
    </location>
</feature>
<evidence type="ECO:0000256" key="5">
    <source>
        <dbReference type="ARBA" id="ARBA00022741"/>
    </source>
</evidence>
<feature type="transmembrane region" description="Helical" evidence="11">
    <location>
        <begin position="329"/>
        <end position="349"/>
    </location>
</feature>
<keyword evidence="5" id="KW-0547">Nucleotide-binding</keyword>
<dbReference type="InterPro" id="IPR006544">
    <property type="entry name" value="P-type_TPase_V"/>
</dbReference>
<dbReference type="GO" id="GO:0015203">
    <property type="term" value="F:polyamine transmembrane transporter activity"/>
    <property type="evidence" value="ECO:0007669"/>
    <property type="project" value="TreeGrafter"/>
</dbReference>
<keyword evidence="6" id="KW-0067">ATP-binding</keyword>
<keyword evidence="10 11" id="KW-0472">Membrane</keyword>
<evidence type="ECO:0000313" key="15">
    <source>
        <dbReference type="Proteomes" id="UP000694388"/>
    </source>
</evidence>
<dbReference type="NCBIfam" id="TIGR01494">
    <property type="entry name" value="ATPase_P-type"/>
    <property type="match status" value="1"/>
</dbReference>
<dbReference type="Pfam" id="PF12409">
    <property type="entry name" value="P5-ATPase"/>
    <property type="match status" value="1"/>
</dbReference>
<dbReference type="InterPro" id="IPR023214">
    <property type="entry name" value="HAD_sf"/>
</dbReference>
<dbReference type="AlphaFoldDB" id="A0A8C4QPU4"/>
<evidence type="ECO:0000256" key="2">
    <source>
        <dbReference type="ARBA" id="ARBA00006000"/>
    </source>
</evidence>
<evidence type="ECO:0000256" key="3">
    <source>
        <dbReference type="ARBA" id="ARBA00022692"/>
    </source>
</evidence>
<dbReference type="InterPro" id="IPR047819">
    <property type="entry name" value="P5A-ATPase_N"/>
</dbReference>
<dbReference type="Pfam" id="PF00122">
    <property type="entry name" value="E1-E2_ATPase"/>
    <property type="match status" value="1"/>
</dbReference>
<sequence length="971" mass="107792">IDTCNLKILLDGCFFKEVYGYRWSLWKLLLVAVATVCTGGLFPLVLYWLPAANVRVTASRCPLRQAQLLLRVFYGYNEIAVKVPSCHKLLLKEVLNPFYIFQVFSVTLWMFSEYYYYTAAIIIMSFISIFSSLYTIRKQYCMLRDMVSAHNVVDVALLRGGTNGWETVSSTELVPGDVINIPLGGVMMPCDAVLLNGTAIVNESMLTGESIPVTKTALPMDVDSGPFGVPYSPEEHRRQTLFCGSHVLQTRFYGGEAVCAVVVRTGFSTAKGQLVRSILFPKPIDFQLYRDAVCFLMCLAALASAGMLYTIILSIMSGVKKIVMETLDIVTIAVPPALPAALTAGIVYAQRRLKRQGIFSTSPNRINICGQINLVAFDKTGTLTEDGLDLWGVMSVLLCRFLAPVQQFSGTGDMVVAMATCHSLTRLDGQLSGDPLDLKMFEATGWIFEEPTVDDRTKYDSIMPTVVKPPFLKVSSLFAGLFFCLPPPSYPQHGFEVGIVQQFPFSSNLQRMSVVTRTLGERHMHVYCKGAPEKLATLCVQNTKAGERVVVVEIEVLKSHFTLHRISTEFCCSTRHQPSKSEHHELCIQMAMPSRPNCSVFVLLWAGDNILTAISVARNCGMVAACSQVIVVDANFPHNGRPASICWNLADDASVCTLCMDVCKISSQWLNTSDLQPYHFAVCGRSYSVLTEHFPDILPKIAVSGTVFARMSPAQKTHLIEVLQNVDYVVGMCGDGANDCGALKRAHGGISLSTLEASVASPFTSSYSSITCVPTLIQEGRAALMTSFCVFKFMALYSIIQFSTQEKYIANYGSALFATVSLAEAWKELTLKRPPFSLTSPRLIMSLLLQVVIMVGIQVAAFLWVRVQPWHAVWHPNFDVCSNQSMDSNNVSNSTQMHLGDSIRTFENTTLFYVSSFQYIFGALSFSKGPPFRQPIRRNCEYCIFWCINYERVPLRATCCPREWRKSVIQE</sequence>
<proteinExistence type="inferred from homology"/>
<dbReference type="SUPFAM" id="SSF81660">
    <property type="entry name" value="Metal cation-transporting ATPase, ATP-binding domain N"/>
    <property type="match status" value="1"/>
</dbReference>
<keyword evidence="7" id="KW-0460">Magnesium</keyword>
<dbReference type="InterPro" id="IPR001757">
    <property type="entry name" value="P_typ_ATPase"/>
</dbReference>
<organism evidence="14 15">
    <name type="scientific">Eptatretus burgeri</name>
    <name type="common">Inshore hagfish</name>
    <dbReference type="NCBI Taxonomy" id="7764"/>
    <lineage>
        <taxon>Eukaryota</taxon>
        <taxon>Metazoa</taxon>
        <taxon>Chordata</taxon>
        <taxon>Craniata</taxon>
        <taxon>Vertebrata</taxon>
        <taxon>Cyclostomata</taxon>
        <taxon>Myxini</taxon>
        <taxon>Myxiniformes</taxon>
        <taxon>Myxinidae</taxon>
        <taxon>Eptatretinae</taxon>
        <taxon>Eptatretus</taxon>
    </lineage>
</organism>
<dbReference type="GO" id="GO:0005524">
    <property type="term" value="F:ATP binding"/>
    <property type="evidence" value="ECO:0007669"/>
    <property type="project" value="UniProtKB-KW"/>
</dbReference>
<evidence type="ECO:0000256" key="6">
    <source>
        <dbReference type="ARBA" id="ARBA00022840"/>
    </source>
</evidence>
<evidence type="ECO:0000259" key="13">
    <source>
        <dbReference type="Pfam" id="PF12409"/>
    </source>
</evidence>
<accession>A0A8C4QPU4</accession>
<evidence type="ECO:0000256" key="9">
    <source>
        <dbReference type="ARBA" id="ARBA00022989"/>
    </source>
</evidence>
<dbReference type="PANTHER" id="PTHR45630:SF12">
    <property type="entry name" value="POLYAMINE-TRANSPORTING ATPASE 13A3"/>
    <property type="match status" value="1"/>
</dbReference>
<name>A0A8C4QPU4_EPTBU</name>
<dbReference type="FunFam" id="1.20.1110.10:FF:000023">
    <property type="entry name" value="Cation-transporting ATPase"/>
    <property type="match status" value="1"/>
</dbReference>
<keyword evidence="3 11" id="KW-0812">Transmembrane</keyword>
<dbReference type="SUPFAM" id="SSF56784">
    <property type="entry name" value="HAD-like"/>
    <property type="match status" value="1"/>
</dbReference>
<feature type="transmembrane region" description="Helical" evidence="11">
    <location>
        <begin position="847"/>
        <end position="867"/>
    </location>
</feature>
<evidence type="ECO:0000256" key="7">
    <source>
        <dbReference type="ARBA" id="ARBA00022842"/>
    </source>
</evidence>
<feature type="transmembrane region" description="Helical" evidence="11">
    <location>
        <begin position="114"/>
        <end position="136"/>
    </location>
</feature>
<dbReference type="InterPro" id="IPR059000">
    <property type="entry name" value="ATPase_P-type_domA"/>
</dbReference>
<dbReference type="InterPro" id="IPR036412">
    <property type="entry name" value="HAD-like_sf"/>
</dbReference>
<dbReference type="SUPFAM" id="SSF81653">
    <property type="entry name" value="Calcium ATPase, transduction domain A"/>
    <property type="match status" value="1"/>
</dbReference>
<evidence type="ECO:0000256" key="11">
    <source>
        <dbReference type="SAM" id="Phobius"/>
    </source>
</evidence>
<dbReference type="InterPro" id="IPR023299">
    <property type="entry name" value="ATPase_P-typ_cyto_dom_N"/>
</dbReference>
<dbReference type="FunFam" id="2.70.150.10:FF:000017">
    <property type="entry name" value="Cation-transporting ATPase"/>
    <property type="match status" value="1"/>
</dbReference>
<dbReference type="SUPFAM" id="SSF81665">
    <property type="entry name" value="Calcium ATPase, transmembrane domain M"/>
    <property type="match status" value="1"/>
</dbReference>
<dbReference type="InterPro" id="IPR008250">
    <property type="entry name" value="ATPase_P-typ_transduc_dom_A_sf"/>
</dbReference>
<dbReference type="GO" id="GO:0006874">
    <property type="term" value="P:intracellular calcium ion homeostasis"/>
    <property type="evidence" value="ECO:0007669"/>
    <property type="project" value="TreeGrafter"/>
</dbReference>
<evidence type="ECO:0000256" key="8">
    <source>
        <dbReference type="ARBA" id="ARBA00022967"/>
    </source>
</evidence>
<dbReference type="Gene3D" id="2.70.150.10">
    <property type="entry name" value="Calcium-transporting ATPase, cytoplasmic transduction domain A"/>
    <property type="match status" value="1"/>
</dbReference>
<evidence type="ECO:0000256" key="10">
    <source>
        <dbReference type="ARBA" id="ARBA00023136"/>
    </source>
</evidence>
<evidence type="ECO:0000259" key="12">
    <source>
        <dbReference type="Pfam" id="PF00122"/>
    </source>
</evidence>
<dbReference type="GeneTree" id="ENSGT00940000155941"/>
<dbReference type="GO" id="GO:0019829">
    <property type="term" value="F:ATPase-coupled monoatomic cation transmembrane transporter activity"/>
    <property type="evidence" value="ECO:0007669"/>
    <property type="project" value="TreeGrafter"/>
</dbReference>
<dbReference type="GO" id="GO:0031902">
    <property type="term" value="C:late endosome membrane"/>
    <property type="evidence" value="ECO:0007669"/>
    <property type="project" value="TreeGrafter"/>
</dbReference>